<feature type="compositionally biased region" description="Pro residues" evidence="1">
    <location>
        <begin position="183"/>
        <end position="194"/>
    </location>
</feature>
<evidence type="ECO:0000256" key="1">
    <source>
        <dbReference type="SAM" id="MobiDB-lite"/>
    </source>
</evidence>
<proteinExistence type="predicted"/>
<accession>A0AA39T3P5</accession>
<keyword evidence="3" id="KW-1185">Reference proteome</keyword>
<evidence type="ECO:0000313" key="3">
    <source>
        <dbReference type="Proteomes" id="UP001175227"/>
    </source>
</evidence>
<dbReference type="AlphaFoldDB" id="A0AA39T3P5"/>
<organism evidence="2 3">
    <name type="scientific">Armillaria novae-zelandiae</name>
    <dbReference type="NCBI Taxonomy" id="153914"/>
    <lineage>
        <taxon>Eukaryota</taxon>
        <taxon>Fungi</taxon>
        <taxon>Dikarya</taxon>
        <taxon>Basidiomycota</taxon>
        <taxon>Agaricomycotina</taxon>
        <taxon>Agaricomycetes</taxon>
        <taxon>Agaricomycetidae</taxon>
        <taxon>Agaricales</taxon>
        <taxon>Marasmiineae</taxon>
        <taxon>Physalacriaceae</taxon>
        <taxon>Armillaria</taxon>
    </lineage>
</organism>
<sequence>MSGFFDDTPQCSGSSYGPIAPINTHTYPATIYTPQVLDGGSDTSYQPYTYTQPYSGEFDSSSRYEFYRQKFEAMGVHNGHSEAVSGGFEDVSDEEYEDDETVYTEDDGDDDVQLLNEYGKRHMLSLHSSKRSRLNENGDVYEIAPVLAPKQNQATLISQKSISEVPPPRLIKALPRPNGTTPNLPPPITPPPRPNTTNLTRTQEKAQESVRLLMRKASVSLTNRPNAGENIRRFISSLKRLPSEKAANGECASRMSRLERYRWLCEEEWATNVNRTYVNCVGCGRKVQLDKRADAEWYLSLWVKHRNKCHKTYEKWQRMQDAIEEQIEKENDQRELVVG</sequence>
<feature type="region of interest" description="Disordered" evidence="1">
    <location>
        <begin position="174"/>
        <end position="202"/>
    </location>
</feature>
<comment type="caution">
    <text evidence="2">The sequence shown here is derived from an EMBL/GenBank/DDBJ whole genome shotgun (WGS) entry which is preliminary data.</text>
</comment>
<dbReference type="EMBL" id="JAUEPR010000129">
    <property type="protein sequence ID" value="KAK0462206.1"/>
    <property type="molecule type" value="Genomic_DNA"/>
</dbReference>
<name>A0AA39T3P5_9AGAR</name>
<protein>
    <submittedName>
        <fullName evidence="2">Uncharacterized protein</fullName>
    </submittedName>
</protein>
<dbReference type="Proteomes" id="UP001175227">
    <property type="component" value="Unassembled WGS sequence"/>
</dbReference>
<evidence type="ECO:0000313" key="2">
    <source>
        <dbReference type="EMBL" id="KAK0462206.1"/>
    </source>
</evidence>
<reference evidence="2" key="1">
    <citation type="submission" date="2023-06" db="EMBL/GenBank/DDBJ databases">
        <authorList>
            <consortium name="Lawrence Berkeley National Laboratory"/>
            <person name="Ahrendt S."/>
            <person name="Sahu N."/>
            <person name="Indic B."/>
            <person name="Wong-Bajracharya J."/>
            <person name="Merenyi Z."/>
            <person name="Ke H.-M."/>
            <person name="Monk M."/>
            <person name="Kocsube S."/>
            <person name="Drula E."/>
            <person name="Lipzen A."/>
            <person name="Balint B."/>
            <person name="Henrissat B."/>
            <person name="Andreopoulos B."/>
            <person name="Martin F.M."/>
            <person name="Harder C.B."/>
            <person name="Rigling D."/>
            <person name="Ford K.L."/>
            <person name="Foster G.D."/>
            <person name="Pangilinan J."/>
            <person name="Papanicolaou A."/>
            <person name="Barry K."/>
            <person name="LaButti K."/>
            <person name="Viragh M."/>
            <person name="Koriabine M."/>
            <person name="Yan M."/>
            <person name="Riley R."/>
            <person name="Champramary S."/>
            <person name="Plett K.L."/>
            <person name="Tsai I.J."/>
            <person name="Slot J."/>
            <person name="Sipos G."/>
            <person name="Plett J."/>
            <person name="Nagy L.G."/>
            <person name="Grigoriev I.V."/>
        </authorList>
    </citation>
    <scope>NUCLEOTIDE SEQUENCE</scope>
    <source>
        <strain evidence="2">ICMP 16352</strain>
    </source>
</reference>
<gene>
    <name evidence="2" type="ORF">IW261DRAFT_180163</name>
</gene>